<dbReference type="InterPro" id="IPR009218">
    <property type="entry name" value="HD_phosphohydro"/>
</dbReference>
<dbReference type="PIRSF" id="PIRSF035170">
    <property type="entry name" value="HD_phosphohydro"/>
    <property type="match status" value="1"/>
</dbReference>
<proteinExistence type="predicted"/>
<dbReference type="Gene3D" id="1.10.3210.10">
    <property type="entry name" value="Hypothetical protein af1432"/>
    <property type="match status" value="1"/>
</dbReference>
<keyword evidence="2" id="KW-1185">Reference proteome</keyword>
<evidence type="ECO:0008006" key="3">
    <source>
        <dbReference type="Google" id="ProtNLM"/>
    </source>
</evidence>
<dbReference type="STRING" id="84531.LA76x_3047"/>
<dbReference type="EMBL" id="CP011129">
    <property type="protein sequence ID" value="ALN81175.1"/>
    <property type="molecule type" value="Genomic_DNA"/>
</dbReference>
<dbReference type="PATRIC" id="fig|84531.7.peg.142"/>
<dbReference type="KEGG" id="laq:GLA29479_141"/>
<dbReference type="SUPFAM" id="SSF109604">
    <property type="entry name" value="HD-domain/PDEase-like"/>
    <property type="match status" value="1"/>
</dbReference>
<name>A0A0S2FC97_LYSAN</name>
<dbReference type="PANTHER" id="PTHR21174:SF0">
    <property type="entry name" value="HD PHOSPHOHYDROLASE FAMILY PROTEIN-RELATED"/>
    <property type="match status" value="1"/>
</dbReference>
<dbReference type="AlphaFoldDB" id="A0A0S2FC97"/>
<dbReference type="PANTHER" id="PTHR21174">
    <property type="match status" value="1"/>
</dbReference>
<gene>
    <name evidence="1" type="ORF">LA76x_3047</name>
</gene>
<evidence type="ECO:0000313" key="1">
    <source>
        <dbReference type="EMBL" id="ALN81175.1"/>
    </source>
</evidence>
<sequence>MPMSFTESRPSLPETLLAELPLQLAPEQRAALEAAYATPTRAYHNIGHVAEVLRHYLDVAAGPGWRQPREVALAVLYHDAIYEAGRRDNEARSAVLAREHIARWLPEAGIDADRVAELIDLTARHGAIVRDQVDEETRLFLDGDMAILGAEPAVFDAYDRGIASEYRGHVPGPLFRLNRRRFLKGLLKRERIFLSDYYHARYDAAARNNLRRAITTKR</sequence>
<reference evidence="1 2" key="1">
    <citation type="journal article" date="2015" name="BMC Genomics">
        <title>Comparative genomics and metabolic profiling of the genus Lysobacter.</title>
        <authorList>
            <person name="de Bruijn I."/>
            <person name="Cheng X."/>
            <person name="de Jager V."/>
            <person name="Exposito R.G."/>
            <person name="Watrous J."/>
            <person name="Patel N."/>
            <person name="Postma J."/>
            <person name="Dorrestein P.C."/>
            <person name="Kobayashi D."/>
            <person name="Raaijmakers J.M."/>
        </authorList>
    </citation>
    <scope>NUCLEOTIDE SEQUENCE [LARGE SCALE GENOMIC DNA]</scope>
    <source>
        <strain evidence="1 2">76</strain>
    </source>
</reference>
<dbReference type="Proteomes" id="UP000060787">
    <property type="component" value="Chromosome"/>
</dbReference>
<dbReference type="eggNOG" id="COG4339">
    <property type="taxonomic scope" value="Bacteria"/>
</dbReference>
<dbReference type="KEGG" id="lab:LA76x_3047"/>
<protein>
    <recommendedName>
        <fullName evidence="3">Metal-dependent HD superfamily phosphohydrolase</fullName>
    </recommendedName>
</protein>
<accession>A0A0S2FC97</accession>
<evidence type="ECO:0000313" key="2">
    <source>
        <dbReference type="Proteomes" id="UP000060787"/>
    </source>
</evidence>
<organism evidence="1 2">
    <name type="scientific">Lysobacter antibioticus</name>
    <dbReference type="NCBI Taxonomy" id="84531"/>
    <lineage>
        <taxon>Bacteria</taxon>
        <taxon>Pseudomonadati</taxon>
        <taxon>Pseudomonadota</taxon>
        <taxon>Gammaproteobacteria</taxon>
        <taxon>Lysobacterales</taxon>
        <taxon>Lysobacteraceae</taxon>
        <taxon>Lysobacter</taxon>
    </lineage>
</organism>